<dbReference type="InterPro" id="IPR027417">
    <property type="entry name" value="P-loop_NTPase"/>
</dbReference>
<dbReference type="SMART" id="SM00382">
    <property type="entry name" value="AAA"/>
    <property type="match status" value="1"/>
</dbReference>
<dbReference type="AlphaFoldDB" id="D4H680"/>
<evidence type="ECO:0000256" key="3">
    <source>
        <dbReference type="ARBA" id="ARBA00022840"/>
    </source>
</evidence>
<dbReference type="EMBL" id="CP001968">
    <property type="protein sequence ID" value="ADD67726.1"/>
    <property type="molecule type" value="Genomic_DNA"/>
</dbReference>
<evidence type="ECO:0000313" key="6">
    <source>
        <dbReference type="Proteomes" id="UP000002012"/>
    </source>
</evidence>
<proteinExistence type="predicted"/>
<dbReference type="OrthoDB" id="9778870at2"/>
<accession>D4H680</accession>
<reference evidence="5 6" key="1">
    <citation type="journal article" date="2010" name="Stand. Genomic Sci.">
        <title>Complete genome sequence of Denitrovibrio acetiphilus type strain (N2460).</title>
        <authorList>
            <person name="Kiss H."/>
            <person name="Lang E."/>
            <person name="Lapidus A."/>
            <person name="Copeland A."/>
            <person name="Nolan M."/>
            <person name="Glavina Del Rio T."/>
            <person name="Chen F."/>
            <person name="Lucas S."/>
            <person name="Tice H."/>
            <person name="Cheng J.F."/>
            <person name="Han C."/>
            <person name="Goodwin L."/>
            <person name="Pitluck S."/>
            <person name="Liolios K."/>
            <person name="Pati A."/>
            <person name="Ivanova N."/>
            <person name="Mavromatis K."/>
            <person name="Chen A."/>
            <person name="Palaniappan K."/>
            <person name="Land M."/>
            <person name="Hauser L."/>
            <person name="Chang Y.J."/>
            <person name="Jeffries C.D."/>
            <person name="Detter J.C."/>
            <person name="Brettin T."/>
            <person name="Spring S."/>
            <person name="Rohde M."/>
            <person name="Goker M."/>
            <person name="Woyke T."/>
            <person name="Bristow J."/>
            <person name="Eisen J.A."/>
            <person name="Markowitz V."/>
            <person name="Hugenholtz P."/>
            <person name="Kyrpides N.C."/>
            <person name="Klenk H.P."/>
        </authorList>
    </citation>
    <scope>NUCLEOTIDE SEQUENCE [LARGE SCALE GENOMIC DNA]</scope>
    <source>
        <strain evidence="6">DSM 12809 / NBRC 114555 / N2460</strain>
    </source>
</reference>
<keyword evidence="1" id="KW-0813">Transport</keyword>
<dbReference type="InterPro" id="IPR003593">
    <property type="entry name" value="AAA+_ATPase"/>
</dbReference>
<keyword evidence="3" id="KW-0067">ATP-binding</keyword>
<dbReference type="HOGENOM" id="CLU_000604_1_2_0"/>
<sequence length="212" mass="23975">MIEIKELVKKFGDQTVLNSINLTVSDKEKLMILGQNGAGKTTLMRCILGEYKPDAGSIVINGYQTIEERVKSLEKISFVPQLPPPLRQTVRELINYSSSLTGFDKGSIANFCQKMDLDIEPHYKKPFFKLSGGMKQKVLISIALARDSNVLIFDEPTANLDLKGRERFYDLINEYCMDKILMFISHRVEDLAGLANRKIELDIGKIVSDEKI</sequence>
<evidence type="ECO:0000259" key="4">
    <source>
        <dbReference type="PROSITE" id="PS50893"/>
    </source>
</evidence>
<dbReference type="PROSITE" id="PS50893">
    <property type="entry name" value="ABC_TRANSPORTER_2"/>
    <property type="match status" value="1"/>
</dbReference>
<dbReference type="InterPro" id="IPR003439">
    <property type="entry name" value="ABC_transporter-like_ATP-bd"/>
</dbReference>
<evidence type="ECO:0000256" key="1">
    <source>
        <dbReference type="ARBA" id="ARBA00022448"/>
    </source>
</evidence>
<dbReference type="GO" id="GO:0016887">
    <property type="term" value="F:ATP hydrolysis activity"/>
    <property type="evidence" value="ECO:0007669"/>
    <property type="project" value="InterPro"/>
</dbReference>
<name>D4H680_DENA2</name>
<dbReference type="SUPFAM" id="SSF52540">
    <property type="entry name" value="P-loop containing nucleoside triphosphate hydrolases"/>
    <property type="match status" value="1"/>
</dbReference>
<dbReference type="Proteomes" id="UP000002012">
    <property type="component" value="Chromosome"/>
</dbReference>
<evidence type="ECO:0000313" key="5">
    <source>
        <dbReference type="EMBL" id="ADD67726.1"/>
    </source>
</evidence>
<dbReference type="InParanoid" id="D4H680"/>
<protein>
    <submittedName>
        <fullName evidence="5">ABC transporter related protein</fullName>
    </submittedName>
</protein>
<dbReference type="KEGG" id="dap:Dacet_0948"/>
<dbReference type="RefSeq" id="WP_013010257.1">
    <property type="nucleotide sequence ID" value="NC_013943.1"/>
</dbReference>
<dbReference type="GO" id="GO:0005524">
    <property type="term" value="F:ATP binding"/>
    <property type="evidence" value="ECO:0007669"/>
    <property type="project" value="UniProtKB-KW"/>
</dbReference>
<organism evidence="5 6">
    <name type="scientific">Denitrovibrio acetiphilus (strain DSM 12809 / NBRC 114555 / N2460)</name>
    <dbReference type="NCBI Taxonomy" id="522772"/>
    <lineage>
        <taxon>Bacteria</taxon>
        <taxon>Pseudomonadati</taxon>
        <taxon>Deferribacterota</taxon>
        <taxon>Deferribacteres</taxon>
        <taxon>Deferribacterales</taxon>
        <taxon>Geovibrionaceae</taxon>
        <taxon>Denitrovibrio</taxon>
    </lineage>
</organism>
<dbReference type="InterPro" id="IPR051782">
    <property type="entry name" value="ABC_Transporter_VariousFunc"/>
</dbReference>
<dbReference type="CDD" id="cd03230">
    <property type="entry name" value="ABC_DR_subfamily_A"/>
    <property type="match status" value="1"/>
</dbReference>
<dbReference type="PROSITE" id="PS00211">
    <property type="entry name" value="ABC_TRANSPORTER_1"/>
    <property type="match status" value="1"/>
</dbReference>
<dbReference type="Gene3D" id="3.40.50.300">
    <property type="entry name" value="P-loop containing nucleotide triphosphate hydrolases"/>
    <property type="match status" value="1"/>
</dbReference>
<evidence type="ECO:0000256" key="2">
    <source>
        <dbReference type="ARBA" id="ARBA00022741"/>
    </source>
</evidence>
<dbReference type="eggNOG" id="COG1131">
    <property type="taxonomic scope" value="Bacteria"/>
</dbReference>
<keyword evidence="6" id="KW-1185">Reference proteome</keyword>
<dbReference type="PANTHER" id="PTHR42939:SF1">
    <property type="entry name" value="ABC TRANSPORTER ATP-BINDING PROTEIN ALBC-RELATED"/>
    <property type="match status" value="1"/>
</dbReference>
<keyword evidence="2" id="KW-0547">Nucleotide-binding</keyword>
<feature type="domain" description="ABC transporter" evidence="4">
    <location>
        <begin position="2"/>
        <end position="212"/>
    </location>
</feature>
<dbReference type="Pfam" id="PF00005">
    <property type="entry name" value="ABC_tran"/>
    <property type="match status" value="1"/>
</dbReference>
<dbReference type="InterPro" id="IPR017871">
    <property type="entry name" value="ABC_transporter-like_CS"/>
</dbReference>
<gene>
    <name evidence="5" type="ordered locus">Dacet_0948</name>
</gene>
<dbReference type="PaxDb" id="522772-Dacet_0948"/>
<dbReference type="PANTHER" id="PTHR42939">
    <property type="entry name" value="ABC TRANSPORTER ATP-BINDING PROTEIN ALBC-RELATED"/>
    <property type="match status" value="1"/>
</dbReference>
<dbReference type="STRING" id="522772.Dacet_0948"/>